<dbReference type="PANTHER" id="PTHR15439">
    <property type="entry name" value="RETINOBLASTOMA-BINDING PROTEIN 6"/>
    <property type="match status" value="1"/>
</dbReference>
<evidence type="ECO:0000313" key="8">
    <source>
        <dbReference type="EMBL" id="RMX38413.1"/>
    </source>
</evidence>
<feature type="compositionally biased region" description="Basic and acidic residues" evidence="6">
    <location>
        <begin position="1070"/>
        <end position="1106"/>
    </location>
</feature>
<dbReference type="Gene3D" id="3.30.40.10">
    <property type="entry name" value="Zinc/RING finger domain, C3HC4 (zinc finger)"/>
    <property type="match status" value="1"/>
</dbReference>
<feature type="region of interest" description="Disordered" evidence="6">
    <location>
        <begin position="214"/>
        <end position="257"/>
    </location>
</feature>
<organism evidence="8 9">
    <name type="scientific">Pocillopora damicornis</name>
    <name type="common">Cauliflower coral</name>
    <name type="synonym">Millepora damicornis</name>
    <dbReference type="NCBI Taxonomy" id="46731"/>
    <lineage>
        <taxon>Eukaryota</taxon>
        <taxon>Metazoa</taxon>
        <taxon>Cnidaria</taxon>
        <taxon>Anthozoa</taxon>
        <taxon>Hexacorallia</taxon>
        <taxon>Scleractinia</taxon>
        <taxon>Astrocoeniina</taxon>
        <taxon>Pocilloporidae</taxon>
        <taxon>Pocillopora</taxon>
    </lineage>
</organism>
<feature type="region of interest" description="Disordered" evidence="6">
    <location>
        <begin position="426"/>
        <end position="446"/>
    </location>
</feature>
<evidence type="ECO:0000256" key="1">
    <source>
        <dbReference type="ARBA" id="ARBA00004123"/>
    </source>
</evidence>
<dbReference type="GO" id="GO:0006397">
    <property type="term" value="P:mRNA processing"/>
    <property type="evidence" value="ECO:0007669"/>
    <property type="project" value="InterPro"/>
</dbReference>
<feature type="compositionally biased region" description="Basic and acidic residues" evidence="6">
    <location>
        <begin position="971"/>
        <end position="981"/>
    </location>
</feature>
<keyword evidence="5" id="KW-0539">Nucleus</keyword>
<feature type="compositionally biased region" description="Low complexity" evidence="6">
    <location>
        <begin position="222"/>
        <end position="233"/>
    </location>
</feature>
<dbReference type="Gene3D" id="3.10.20.90">
    <property type="entry name" value="Phosphatidylinositol 3-kinase Catalytic Subunit, Chain A, domain 1"/>
    <property type="match status" value="1"/>
</dbReference>
<comment type="caution">
    <text evidence="8">The sequence shown here is derived from an EMBL/GenBank/DDBJ whole genome shotgun (WGS) entry which is preliminary data.</text>
</comment>
<feature type="compositionally biased region" description="Acidic residues" evidence="6">
    <location>
        <begin position="903"/>
        <end position="924"/>
    </location>
</feature>
<feature type="domain" description="DWNN" evidence="7">
    <location>
        <begin position="33"/>
        <end position="106"/>
    </location>
</feature>
<feature type="compositionally biased region" description="Basic residues" evidence="6">
    <location>
        <begin position="828"/>
        <end position="846"/>
    </location>
</feature>
<feature type="compositionally biased region" description="Low complexity" evidence="6">
    <location>
        <begin position="333"/>
        <end position="347"/>
    </location>
</feature>
<dbReference type="SUPFAM" id="SSF57850">
    <property type="entry name" value="RING/U-box"/>
    <property type="match status" value="1"/>
</dbReference>
<feature type="compositionally biased region" description="Basic residues" evidence="6">
    <location>
        <begin position="681"/>
        <end position="700"/>
    </location>
</feature>
<keyword evidence="4" id="KW-0862">Zinc</keyword>
<name>A0A3M6TAP5_POCDA</name>
<accession>A0A3M6TAP5</accession>
<evidence type="ECO:0000256" key="4">
    <source>
        <dbReference type="ARBA" id="ARBA00022833"/>
    </source>
</evidence>
<evidence type="ECO:0000256" key="5">
    <source>
        <dbReference type="ARBA" id="ARBA00023242"/>
    </source>
</evidence>
<evidence type="ECO:0000259" key="7">
    <source>
        <dbReference type="PROSITE" id="PS51282"/>
    </source>
</evidence>
<dbReference type="InterPro" id="IPR014891">
    <property type="entry name" value="DWNN_domain"/>
</dbReference>
<evidence type="ECO:0000256" key="6">
    <source>
        <dbReference type="SAM" id="MobiDB-lite"/>
    </source>
</evidence>
<feature type="compositionally biased region" description="Basic and acidic residues" evidence="6">
    <location>
        <begin position="864"/>
        <end position="874"/>
    </location>
</feature>
<feature type="compositionally biased region" description="Low complexity" evidence="6">
    <location>
        <begin position="606"/>
        <end position="621"/>
    </location>
</feature>
<protein>
    <recommendedName>
        <fullName evidence="7">DWNN domain-containing protein</fullName>
    </recommendedName>
</protein>
<comment type="subcellular location">
    <subcellularLocation>
        <location evidence="1">Nucleus</location>
    </subcellularLocation>
</comment>
<dbReference type="AlphaFoldDB" id="A0A3M6TAP5"/>
<feature type="region of interest" description="Disordered" evidence="6">
    <location>
        <begin position="325"/>
        <end position="406"/>
    </location>
</feature>
<dbReference type="InterPro" id="IPR013083">
    <property type="entry name" value="Znf_RING/FYVE/PHD"/>
</dbReference>
<dbReference type="CDD" id="cd16620">
    <property type="entry name" value="vRING-HC-C4C4_RBBP6"/>
    <property type="match status" value="1"/>
</dbReference>
<dbReference type="PROSITE" id="PS51282">
    <property type="entry name" value="DWNN"/>
    <property type="match status" value="1"/>
</dbReference>
<feature type="region of interest" description="Disordered" evidence="6">
    <location>
        <begin position="525"/>
        <end position="1106"/>
    </location>
</feature>
<dbReference type="STRING" id="46731.A0A3M6TAP5"/>
<evidence type="ECO:0000256" key="3">
    <source>
        <dbReference type="ARBA" id="ARBA00022771"/>
    </source>
</evidence>
<feature type="compositionally biased region" description="Basic and acidic residues" evidence="6">
    <location>
        <begin position="237"/>
        <end position="247"/>
    </location>
</feature>
<evidence type="ECO:0000256" key="2">
    <source>
        <dbReference type="ARBA" id="ARBA00022723"/>
    </source>
</evidence>
<dbReference type="PANTHER" id="PTHR15439:SF0">
    <property type="entry name" value="CELL DIVISION CYCLE AND APOPTOSIS REGULATOR PROTEIN 1-RELATED"/>
    <property type="match status" value="1"/>
</dbReference>
<feature type="compositionally biased region" description="Basic and acidic residues" evidence="6">
    <location>
        <begin position="717"/>
        <end position="812"/>
    </location>
</feature>
<keyword evidence="9" id="KW-1185">Reference proteome</keyword>
<dbReference type="OrthoDB" id="106784at2759"/>
<dbReference type="GO" id="GO:0005634">
    <property type="term" value="C:nucleus"/>
    <property type="evidence" value="ECO:0007669"/>
    <property type="project" value="UniProtKB-SubCell"/>
</dbReference>
<gene>
    <name evidence="8" type="ORF">pdam_00011836</name>
</gene>
<keyword evidence="3" id="KW-0863">Zinc-finger</keyword>
<dbReference type="GO" id="GO:0008270">
    <property type="term" value="F:zinc ion binding"/>
    <property type="evidence" value="ECO:0007669"/>
    <property type="project" value="UniProtKB-KW"/>
</dbReference>
<reference evidence="8 9" key="1">
    <citation type="journal article" date="2018" name="Sci. Rep.">
        <title>Comparative analysis of the Pocillopora damicornis genome highlights role of immune system in coral evolution.</title>
        <authorList>
            <person name="Cunning R."/>
            <person name="Bay R.A."/>
            <person name="Gillette P."/>
            <person name="Baker A.C."/>
            <person name="Traylor-Knowles N."/>
        </authorList>
    </citation>
    <scope>NUCLEOTIDE SEQUENCE [LARGE SCALE GENOMIC DNA]</scope>
    <source>
        <strain evidence="8">RSMAS</strain>
        <tissue evidence="8">Whole animal</tissue>
    </source>
</reference>
<dbReference type="EMBL" id="RCHS01004016">
    <property type="protein sequence ID" value="RMX38413.1"/>
    <property type="molecule type" value="Genomic_DNA"/>
</dbReference>
<feature type="compositionally biased region" description="Basic and acidic residues" evidence="6">
    <location>
        <begin position="925"/>
        <end position="943"/>
    </location>
</feature>
<dbReference type="InterPro" id="IPR033489">
    <property type="entry name" value="RBBP6"/>
</dbReference>
<dbReference type="GO" id="GO:0006511">
    <property type="term" value="P:ubiquitin-dependent protein catabolic process"/>
    <property type="evidence" value="ECO:0007669"/>
    <property type="project" value="TreeGrafter"/>
</dbReference>
<feature type="compositionally biased region" description="Basic residues" evidence="6">
    <location>
        <begin position="622"/>
        <end position="638"/>
    </location>
</feature>
<feature type="region of interest" description="Disordered" evidence="6">
    <location>
        <begin position="165"/>
        <end position="194"/>
    </location>
</feature>
<keyword evidence="2" id="KW-0479">Metal-binding</keyword>
<dbReference type="GO" id="GO:0016567">
    <property type="term" value="P:protein ubiquitination"/>
    <property type="evidence" value="ECO:0007669"/>
    <property type="project" value="InterPro"/>
</dbReference>
<feature type="compositionally biased region" description="Basic and acidic residues" evidence="6">
    <location>
        <begin position="383"/>
        <end position="393"/>
    </location>
</feature>
<dbReference type="SMART" id="SM01180">
    <property type="entry name" value="DWNN"/>
    <property type="match status" value="1"/>
</dbReference>
<feature type="compositionally biased region" description="Basic and acidic residues" evidence="6">
    <location>
        <begin position="989"/>
        <end position="1061"/>
    </location>
</feature>
<dbReference type="FunFam" id="3.10.20.90:FF:000070">
    <property type="entry name" value="E3 ubiquitin-protein ligase RBBP6 isoform X2"/>
    <property type="match status" value="1"/>
</dbReference>
<dbReference type="Pfam" id="PF08783">
    <property type="entry name" value="DWNN"/>
    <property type="match status" value="1"/>
</dbReference>
<sequence>MSLDCHIIAYLGNDVFGPTFEQKNFVGILMSCIHYKFRSALEYDTITFDGLSISLADLKQSIITQKKFGKNSDFDLEVTNAQTKEEYKDEMTMIPKNSSVVVRRIPVGTKSKAQLAADRASPFSSGEQKTVCTWLKNTCNQISISGFQDYQVVKSNKLSKVTDLANADASEEDKLKAMMKQSGEDWDPSQYVNTSHDARFDVPKVKRTTGIPRTFLSTAEGTSSPPTSSLSPSNQEDETKSKGKEKTPQSAGNKKVPAELRCPSCSNLLTDAVLIPCCGTSIRNYLLENDQECPSCGTENVSPDSLVINKQLRQAVNTFKNARPASPFVTQLPPKTNEATAPTTTNTDGKQITPATKVEPASSQEKAASDPKPNEPQATKLTSDAENRIKESSPKPVKQVSSQPQQIRIHHRDGPIQQGLGLNQVRLPFDPRRRPGDFPLRGPPRVPEMRHGLSEPIRPHGLPPEHVPRVPAIRPGLSGLRHPGPPPYLPPAIRGMHAAAPALPRMPPVPALVAAPLPRHPAFGPPAMFDPLHPGDRPGSLTPPMSEREFYKMQKKLKTRGKKKREHSSTTRPKKVPRKEGSSFDFDDELLEYRELQKSRQRLRSRSLTPTRSWSRSPSLRSRSRSRSFSRSRSRSRSLSRSSGSPARAPTPEGWDESRSPSPTPSRGQSGGANSAEEQKKRHKKRRKEQKSTGQKKQKTSHKDEKPMEQKAGIGGFKEEEKKKLKKQNVKDDKGEMKDKTTRVEKGKDKPKESKTSKEKEKLKKKDKDKKIVSDREGKGKERDSKKQGEKKLVKKSKEGKEIGKKSKEGKEKRKKKDKDKKEESSGKKRKSKKKHKKHKRHKKGKNRGEKAGSEEEEAGNNFESKENENKDESSEAGNPDGKTTTDEEKDDRGTDGAGHQEESDEEGSDSDEGDQEDMEEDGKDQEGKKVHESDDVWEKSSESDEDMAENGSDLEEQDCRKAKTSMAKVSEVKGKNQREEELLESDQEAEKRVKGNEERLGGKESDTDNDLMEKKLLESDNDSDREAENTKDCKPEGEQNVEKVEEEEMEKHESDRENEVKTGNGQEGFHPELSAERSKEEESRFTAKKRENGNHQVELQEDKNR</sequence>
<dbReference type="Proteomes" id="UP000275408">
    <property type="component" value="Unassembled WGS sequence"/>
</dbReference>
<evidence type="ECO:0000313" key="9">
    <source>
        <dbReference type="Proteomes" id="UP000275408"/>
    </source>
</evidence>
<feature type="compositionally biased region" description="Acidic residues" evidence="6">
    <location>
        <begin position="944"/>
        <end position="957"/>
    </location>
</feature>
<feature type="compositionally biased region" description="Basic residues" evidence="6">
    <location>
        <begin position="553"/>
        <end position="577"/>
    </location>
</feature>
<proteinExistence type="predicted"/>
<feature type="compositionally biased region" description="Basic and acidic residues" evidence="6">
    <location>
        <begin position="884"/>
        <end position="902"/>
    </location>
</feature>
<dbReference type="GO" id="GO:0061630">
    <property type="term" value="F:ubiquitin protein ligase activity"/>
    <property type="evidence" value="ECO:0007669"/>
    <property type="project" value="InterPro"/>
</dbReference>